<evidence type="ECO:0000313" key="2">
    <source>
        <dbReference type="EMBL" id="RFN43414.1"/>
    </source>
</evidence>
<feature type="non-terminal residue" evidence="2">
    <location>
        <position position="696"/>
    </location>
</feature>
<dbReference type="AlphaFoldDB" id="A0A395M6D5"/>
<feature type="region of interest" description="Disordered" evidence="1">
    <location>
        <begin position="548"/>
        <end position="572"/>
    </location>
</feature>
<feature type="compositionally biased region" description="Polar residues" evidence="1">
    <location>
        <begin position="498"/>
        <end position="507"/>
    </location>
</feature>
<evidence type="ECO:0000313" key="3">
    <source>
        <dbReference type="Proteomes" id="UP000265631"/>
    </source>
</evidence>
<dbReference type="Proteomes" id="UP000265631">
    <property type="component" value="Unassembled WGS sequence"/>
</dbReference>
<dbReference type="EMBL" id="PXXK01000576">
    <property type="protein sequence ID" value="RFN43414.1"/>
    <property type="molecule type" value="Genomic_DNA"/>
</dbReference>
<gene>
    <name evidence="2" type="ORF">FIE12Z_12334</name>
</gene>
<feature type="compositionally biased region" description="Low complexity" evidence="1">
    <location>
        <begin position="483"/>
        <end position="497"/>
    </location>
</feature>
<proteinExistence type="predicted"/>
<evidence type="ECO:0000256" key="1">
    <source>
        <dbReference type="SAM" id="MobiDB-lite"/>
    </source>
</evidence>
<feature type="region of interest" description="Disordered" evidence="1">
    <location>
        <begin position="365"/>
        <end position="513"/>
    </location>
</feature>
<comment type="caution">
    <text evidence="2">The sequence shown here is derived from an EMBL/GenBank/DDBJ whole genome shotgun (WGS) entry which is preliminary data.</text>
</comment>
<keyword evidence="3" id="KW-1185">Reference proteome</keyword>
<sequence length="696" mass="75868">MSSPADIRDLFLGPNSPLITVLSEMTGVEPKALSKAMHEKAIRDRNIAFKSARMVPVTVDVGDPELLKRCTPSHILHDVHSLDEPCFKAVRYCHRRSVKLNQIVFLFDSIEDARAFRNRVHEIPAKVFTKMEFGPESFYLTAIDFRRDRLKQWHKEVNYDKQSHLWYILNPKGQEKTWSQATGLDIVKIFWRDQLLFIVLRDLKQALKAVGSTLSFEGSQSRVISIDLRCVPKQCHHCYDLGHMFKECLGLARCPFCGSDVPEHAKAVQKGARCTHPRRCHFCGSKSHRCTEFAKCKNGKVKNAYEVALLYRGQAYWDTESSIGGLASTLPNRPIQFTLTTAQQQLSSSSASKLPSSGFVEESGELVARSTSKSSVPIVRPIQNMAQSSPEPPSGDMDSSLDSFTSGPESPISRPSTSEQQSPSPPISSDTSPSSLGECDEDPDASSSSRVQSVPEMLGHPMSDGFDTVDRPRVQHPAPPAPRSSSPAVSVSSPSSRGPETTMNMASSLHERSTDQRVLGIIESLLASDLSNRELLLRDLTGYLCGSGTGPSLPERPYSPSPSTSSCSSRLARATEHLAASRSGRSSRELLLSLNNSMGNPLACESSCSNLAQEASAPSSLESSCSNLDQQTPPPHPMFASSLADDPRLYWTGGTPSPDSLSQPCFPPSMSHDTESLIQSNAPVTGSSTPSPSTSS</sequence>
<feature type="compositionally biased region" description="Polar residues" evidence="1">
    <location>
        <begin position="654"/>
        <end position="663"/>
    </location>
</feature>
<feature type="compositionally biased region" description="Low complexity" evidence="1">
    <location>
        <begin position="687"/>
        <end position="696"/>
    </location>
</feature>
<protein>
    <submittedName>
        <fullName evidence="2">Uncharacterized protein</fullName>
    </submittedName>
</protein>
<name>A0A395M6D5_9HYPO</name>
<accession>A0A395M6D5</accession>
<feature type="region of interest" description="Disordered" evidence="1">
    <location>
        <begin position="621"/>
        <end position="696"/>
    </location>
</feature>
<reference evidence="2 3" key="1">
    <citation type="journal article" date="2018" name="PLoS Pathog.">
        <title>Evolution of structural diversity of trichothecenes, a family of toxins produced by plant pathogenic and entomopathogenic fungi.</title>
        <authorList>
            <person name="Proctor R.H."/>
            <person name="McCormick S.P."/>
            <person name="Kim H.S."/>
            <person name="Cardoza R.E."/>
            <person name="Stanley A.M."/>
            <person name="Lindo L."/>
            <person name="Kelly A."/>
            <person name="Brown D.W."/>
            <person name="Lee T."/>
            <person name="Vaughan M.M."/>
            <person name="Alexander N.J."/>
            <person name="Busman M."/>
            <person name="Gutierrez S."/>
        </authorList>
    </citation>
    <scope>NUCLEOTIDE SEQUENCE [LARGE SCALE GENOMIC DNA]</scope>
    <source>
        <strain evidence="2 3">NRRL 13405</strain>
    </source>
</reference>
<feature type="compositionally biased region" description="Polar residues" evidence="1">
    <location>
        <begin position="676"/>
        <end position="686"/>
    </location>
</feature>
<feature type="compositionally biased region" description="Low complexity" evidence="1">
    <location>
        <begin position="413"/>
        <end position="435"/>
    </location>
</feature>
<organism evidence="2 3">
    <name type="scientific">Fusarium flagelliforme</name>
    <dbReference type="NCBI Taxonomy" id="2675880"/>
    <lineage>
        <taxon>Eukaryota</taxon>
        <taxon>Fungi</taxon>
        <taxon>Dikarya</taxon>
        <taxon>Ascomycota</taxon>
        <taxon>Pezizomycotina</taxon>
        <taxon>Sordariomycetes</taxon>
        <taxon>Hypocreomycetidae</taxon>
        <taxon>Hypocreales</taxon>
        <taxon>Nectriaceae</taxon>
        <taxon>Fusarium</taxon>
        <taxon>Fusarium incarnatum-equiseti species complex</taxon>
    </lineage>
</organism>